<dbReference type="EMBL" id="KN837399">
    <property type="protein sequence ID" value="KIJ25788.1"/>
    <property type="molecule type" value="Genomic_DNA"/>
</dbReference>
<keyword evidence="3" id="KW-1185">Reference proteome</keyword>
<sequence>MGFYDWNQATEHVRDHLQASNFKCACGLLFTLLKNAKRHASARKNSSRRRTSANSSR</sequence>
<feature type="region of interest" description="Disordered" evidence="1">
    <location>
        <begin position="37"/>
        <end position="57"/>
    </location>
</feature>
<dbReference type="HOGENOM" id="CLU_2997968_0_0_1"/>
<organism evidence="2 3">
    <name type="scientific">Sphaerobolus stellatus (strain SS14)</name>
    <dbReference type="NCBI Taxonomy" id="990650"/>
    <lineage>
        <taxon>Eukaryota</taxon>
        <taxon>Fungi</taxon>
        <taxon>Dikarya</taxon>
        <taxon>Basidiomycota</taxon>
        <taxon>Agaricomycotina</taxon>
        <taxon>Agaricomycetes</taxon>
        <taxon>Phallomycetidae</taxon>
        <taxon>Geastrales</taxon>
        <taxon>Sphaerobolaceae</taxon>
        <taxon>Sphaerobolus</taxon>
    </lineage>
</organism>
<evidence type="ECO:0000313" key="3">
    <source>
        <dbReference type="Proteomes" id="UP000054279"/>
    </source>
</evidence>
<protein>
    <submittedName>
        <fullName evidence="2">Uncharacterized protein</fullName>
    </submittedName>
</protein>
<dbReference type="AlphaFoldDB" id="A0A0C9T9Q2"/>
<evidence type="ECO:0000313" key="2">
    <source>
        <dbReference type="EMBL" id="KIJ25788.1"/>
    </source>
</evidence>
<dbReference type="Proteomes" id="UP000054279">
    <property type="component" value="Unassembled WGS sequence"/>
</dbReference>
<evidence type="ECO:0000256" key="1">
    <source>
        <dbReference type="SAM" id="MobiDB-lite"/>
    </source>
</evidence>
<accession>A0A0C9T9Q2</accession>
<feature type="compositionally biased region" description="Basic residues" evidence="1">
    <location>
        <begin position="37"/>
        <end position="51"/>
    </location>
</feature>
<reference evidence="2 3" key="1">
    <citation type="submission" date="2014-06" db="EMBL/GenBank/DDBJ databases">
        <title>Evolutionary Origins and Diversification of the Mycorrhizal Mutualists.</title>
        <authorList>
            <consortium name="DOE Joint Genome Institute"/>
            <consortium name="Mycorrhizal Genomics Consortium"/>
            <person name="Kohler A."/>
            <person name="Kuo A."/>
            <person name="Nagy L.G."/>
            <person name="Floudas D."/>
            <person name="Copeland A."/>
            <person name="Barry K.W."/>
            <person name="Cichocki N."/>
            <person name="Veneault-Fourrey C."/>
            <person name="LaButti K."/>
            <person name="Lindquist E.A."/>
            <person name="Lipzen A."/>
            <person name="Lundell T."/>
            <person name="Morin E."/>
            <person name="Murat C."/>
            <person name="Riley R."/>
            <person name="Ohm R."/>
            <person name="Sun H."/>
            <person name="Tunlid A."/>
            <person name="Henrissat B."/>
            <person name="Grigoriev I.V."/>
            <person name="Hibbett D.S."/>
            <person name="Martin F."/>
        </authorList>
    </citation>
    <scope>NUCLEOTIDE SEQUENCE [LARGE SCALE GENOMIC DNA]</scope>
    <source>
        <strain evidence="2 3">SS14</strain>
    </source>
</reference>
<gene>
    <name evidence="2" type="ORF">M422DRAFT_273249</name>
</gene>
<proteinExistence type="predicted"/>
<name>A0A0C9T9Q2_SPHS4</name>